<dbReference type="Gene3D" id="3.40.1190.10">
    <property type="entry name" value="Mur-like, catalytic domain"/>
    <property type="match status" value="1"/>
</dbReference>
<sequence>MNRIVRNFIDQHILSGKQAVVVGVGKSGLAAARLLDVLGANVRVVDRNEDVTEDTLGELKGKVELVTGPHKKRHFSDADIIVFSPGVPVKKLAPVLEGIAPHTMVSELEFASWFIEAPMLAVTGSNGKTTTTTLISDILEQAGRTVFTGGNIGVPLCEYLLDMEPAEIIVLEVSSFQLQNCRLFKPHVGVFLNFAANHLDYHEDMNEYLEAKLTLFNRMTGEDIALMHESMRDIMKDRSFTNAHVQWFDATDRFDAPHLPGEHNRSNVEAAWQAVKQFGVTKEQAAKTILNFKPLAHRIEPVGEKRGVLYVNDSKATTLEAALAAVRSFDRPVRILMGGVWKGGDVVAFAKGIKGSVVHVGLFGGAREELEPELSKSFTVTWDETLEKAIKRQTAKADAGDVILLSPATASFDQYNGMAQRGADFKRVVGGLDD</sequence>
<feature type="binding site" evidence="7">
    <location>
        <begin position="124"/>
        <end position="130"/>
    </location>
    <ligand>
        <name>ATP</name>
        <dbReference type="ChEBI" id="CHEBI:30616"/>
    </ligand>
</feature>
<dbReference type="InterPro" id="IPR036615">
    <property type="entry name" value="Mur_ligase_C_dom_sf"/>
</dbReference>
<dbReference type="Gene3D" id="3.90.190.20">
    <property type="entry name" value="Mur ligase, C-terminal domain"/>
    <property type="match status" value="1"/>
</dbReference>
<dbReference type="Proteomes" id="UP001317742">
    <property type="component" value="Chromosome"/>
</dbReference>
<reference evidence="11 12" key="1">
    <citation type="submission" date="2022-08" db="EMBL/GenBank/DDBJ databases">
        <title>Genome Sequence of the sulphate-reducing bacterium, Pseudodesulfovibrio sp. SYK.</title>
        <authorList>
            <person name="Kondo R."/>
            <person name="Kataoka T."/>
        </authorList>
    </citation>
    <scope>NUCLEOTIDE SEQUENCE [LARGE SCALE GENOMIC DNA]</scope>
    <source>
        <strain evidence="11 12">SYK</strain>
    </source>
</reference>
<dbReference type="HAMAP" id="MF_00639">
    <property type="entry name" value="MurD"/>
    <property type="match status" value="1"/>
</dbReference>
<keyword evidence="12" id="KW-1185">Reference proteome</keyword>
<dbReference type="InterPro" id="IPR004101">
    <property type="entry name" value="Mur_ligase_C"/>
</dbReference>
<keyword evidence="7 8" id="KW-0132">Cell division</keyword>
<dbReference type="NCBIfam" id="TIGR01087">
    <property type="entry name" value="murD"/>
    <property type="match status" value="1"/>
</dbReference>
<protein>
    <recommendedName>
        <fullName evidence="7 8">UDP-N-acetylmuramoylalanine--D-glutamate ligase</fullName>
        <ecNumber evidence="7 8">6.3.2.9</ecNumber>
    </recommendedName>
    <alternativeName>
        <fullName evidence="7">D-glutamic acid-adding enzyme</fullName>
    </alternativeName>
    <alternativeName>
        <fullName evidence="7">UDP-N-acetylmuramoyl-L-alanyl-D-glutamate synthetase</fullName>
    </alternativeName>
</protein>
<accession>A0ABM8B0Y3</accession>
<keyword evidence="3 7" id="KW-0963">Cytoplasm</keyword>
<evidence type="ECO:0000259" key="9">
    <source>
        <dbReference type="Pfam" id="PF02875"/>
    </source>
</evidence>
<comment type="catalytic activity">
    <reaction evidence="7 8">
        <text>UDP-N-acetyl-alpha-D-muramoyl-L-alanine + D-glutamate + ATP = UDP-N-acetyl-alpha-D-muramoyl-L-alanyl-D-glutamate + ADP + phosphate + H(+)</text>
        <dbReference type="Rhea" id="RHEA:16429"/>
        <dbReference type="ChEBI" id="CHEBI:15378"/>
        <dbReference type="ChEBI" id="CHEBI:29986"/>
        <dbReference type="ChEBI" id="CHEBI:30616"/>
        <dbReference type="ChEBI" id="CHEBI:43474"/>
        <dbReference type="ChEBI" id="CHEBI:83898"/>
        <dbReference type="ChEBI" id="CHEBI:83900"/>
        <dbReference type="ChEBI" id="CHEBI:456216"/>
        <dbReference type="EC" id="6.3.2.9"/>
    </reaction>
</comment>
<keyword evidence="7 8" id="KW-0133">Cell shape</keyword>
<dbReference type="InterPro" id="IPR036565">
    <property type="entry name" value="Mur-like_cat_sf"/>
</dbReference>
<evidence type="ECO:0000256" key="5">
    <source>
        <dbReference type="ARBA" id="ARBA00022741"/>
    </source>
</evidence>
<evidence type="ECO:0000256" key="7">
    <source>
        <dbReference type="HAMAP-Rule" id="MF_00639"/>
    </source>
</evidence>
<comment type="function">
    <text evidence="7 8">Cell wall formation. Catalyzes the addition of glutamate to the nucleotide precursor UDP-N-acetylmuramoyl-L-alanine (UMA).</text>
</comment>
<dbReference type="SUPFAM" id="SSF53244">
    <property type="entry name" value="MurD-like peptide ligases, peptide-binding domain"/>
    <property type="match status" value="1"/>
</dbReference>
<name>A0ABM8B0Y3_9BACT</name>
<organism evidence="11 12">
    <name type="scientific">Pseudodesulfovibrio nedwellii</name>
    <dbReference type="NCBI Taxonomy" id="2973072"/>
    <lineage>
        <taxon>Bacteria</taxon>
        <taxon>Pseudomonadati</taxon>
        <taxon>Thermodesulfobacteriota</taxon>
        <taxon>Desulfovibrionia</taxon>
        <taxon>Desulfovibrionales</taxon>
        <taxon>Desulfovibrionaceae</taxon>
    </lineage>
</organism>
<dbReference type="InterPro" id="IPR013221">
    <property type="entry name" value="Mur_ligase_cen"/>
</dbReference>
<evidence type="ECO:0000256" key="6">
    <source>
        <dbReference type="ARBA" id="ARBA00022840"/>
    </source>
</evidence>
<dbReference type="RefSeq" id="WP_281759946.1">
    <property type="nucleotide sequence ID" value="NZ_AP026709.1"/>
</dbReference>
<evidence type="ECO:0000313" key="12">
    <source>
        <dbReference type="Proteomes" id="UP001317742"/>
    </source>
</evidence>
<gene>
    <name evidence="7 11" type="primary">murD</name>
    <name evidence="11" type="ORF">SYK_17800</name>
</gene>
<keyword evidence="4 7" id="KW-0436">Ligase</keyword>
<dbReference type="Pfam" id="PF08245">
    <property type="entry name" value="Mur_ligase_M"/>
    <property type="match status" value="1"/>
</dbReference>
<keyword evidence="6 7" id="KW-0067">ATP-binding</keyword>
<dbReference type="Pfam" id="PF21799">
    <property type="entry name" value="MurD-like_N"/>
    <property type="match status" value="1"/>
</dbReference>
<dbReference type="SUPFAM" id="SSF53623">
    <property type="entry name" value="MurD-like peptide ligases, catalytic domain"/>
    <property type="match status" value="1"/>
</dbReference>
<keyword evidence="7 8" id="KW-0131">Cell cycle</keyword>
<dbReference type="Pfam" id="PF02875">
    <property type="entry name" value="Mur_ligase_C"/>
    <property type="match status" value="1"/>
</dbReference>
<evidence type="ECO:0000256" key="8">
    <source>
        <dbReference type="RuleBase" id="RU003664"/>
    </source>
</evidence>
<feature type="domain" description="Mur ligase central" evidence="10">
    <location>
        <begin position="122"/>
        <end position="237"/>
    </location>
</feature>
<proteinExistence type="inferred from homology"/>
<dbReference type="InterPro" id="IPR005762">
    <property type="entry name" value="MurD"/>
</dbReference>
<evidence type="ECO:0000256" key="4">
    <source>
        <dbReference type="ARBA" id="ARBA00022598"/>
    </source>
</evidence>
<feature type="domain" description="Mur ligase C-terminal" evidence="9">
    <location>
        <begin position="297"/>
        <end position="408"/>
    </location>
</feature>
<dbReference type="SUPFAM" id="SSF51984">
    <property type="entry name" value="MurCD N-terminal domain"/>
    <property type="match status" value="1"/>
</dbReference>
<dbReference type="PANTHER" id="PTHR43692:SF1">
    <property type="entry name" value="UDP-N-ACETYLMURAMOYLALANINE--D-GLUTAMATE LIGASE"/>
    <property type="match status" value="1"/>
</dbReference>
<keyword evidence="7 8" id="KW-0961">Cell wall biogenesis/degradation</keyword>
<evidence type="ECO:0000259" key="10">
    <source>
        <dbReference type="Pfam" id="PF08245"/>
    </source>
</evidence>
<evidence type="ECO:0000256" key="1">
    <source>
        <dbReference type="ARBA" id="ARBA00004496"/>
    </source>
</evidence>
<evidence type="ECO:0000256" key="2">
    <source>
        <dbReference type="ARBA" id="ARBA00004752"/>
    </source>
</evidence>
<comment type="similarity">
    <text evidence="7">Belongs to the MurCDEF family.</text>
</comment>
<comment type="subcellular location">
    <subcellularLocation>
        <location evidence="1 7 8">Cytoplasm</location>
    </subcellularLocation>
</comment>
<evidence type="ECO:0000256" key="3">
    <source>
        <dbReference type="ARBA" id="ARBA00022490"/>
    </source>
</evidence>
<dbReference type="Gene3D" id="3.40.50.720">
    <property type="entry name" value="NAD(P)-binding Rossmann-like Domain"/>
    <property type="match status" value="1"/>
</dbReference>
<dbReference type="EC" id="6.3.2.9" evidence="7 8"/>
<evidence type="ECO:0000313" key="11">
    <source>
        <dbReference type="EMBL" id="BDQ37420.1"/>
    </source>
</evidence>
<keyword evidence="7 8" id="KW-0573">Peptidoglycan synthesis</keyword>
<dbReference type="EMBL" id="AP026709">
    <property type="protein sequence ID" value="BDQ37420.1"/>
    <property type="molecule type" value="Genomic_DNA"/>
</dbReference>
<dbReference type="GO" id="GO:0016874">
    <property type="term" value="F:ligase activity"/>
    <property type="evidence" value="ECO:0007669"/>
    <property type="project" value="UniProtKB-KW"/>
</dbReference>
<dbReference type="PANTHER" id="PTHR43692">
    <property type="entry name" value="UDP-N-ACETYLMURAMOYLALANINE--D-GLUTAMATE LIGASE"/>
    <property type="match status" value="1"/>
</dbReference>
<comment type="pathway">
    <text evidence="2 7 8">Cell wall biogenesis; peptidoglycan biosynthesis.</text>
</comment>
<keyword evidence="5 7" id="KW-0547">Nucleotide-binding</keyword>